<feature type="compositionally biased region" description="Basic and acidic residues" evidence="1">
    <location>
        <begin position="118"/>
        <end position="136"/>
    </location>
</feature>
<feature type="region of interest" description="Disordered" evidence="1">
    <location>
        <begin position="115"/>
        <end position="136"/>
    </location>
</feature>
<dbReference type="Proteomes" id="UP000298663">
    <property type="component" value="Chromosome X"/>
</dbReference>
<evidence type="ECO:0000313" key="3">
    <source>
        <dbReference type="Proteomes" id="UP000298663"/>
    </source>
</evidence>
<dbReference type="EMBL" id="AZBU02000001">
    <property type="protein sequence ID" value="TMS33527.1"/>
    <property type="molecule type" value="Genomic_DNA"/>
</dbReference>
<keyword evidence="3" id="KW-1185">Reference proteome</keyword>
<reference evidence="2 3" key="2">
    <citation type="journal article" date="2019" name="G3 (Bethesda)">
        <title>Hybrid Assembly of the Genome of the Entomopathogenic Nematode Steinernema carpocapsae Identifies the X-Chromosome.</title>
        <authorList>
            <person name="Serra L."/>
            <person name="Macchietto M."/>
            <person name="Macias-Munoz A."/>
            <person name="McGill C.J."/>
            <person name="Rodriguez I.M."/>
            <person name="Rodriguez B."/>
            <person name="Murad R."/>
            <person name="Mortazavi A."/>
        </authorList>
    </citation>
    <scope>NUCLEOTIDE SEQUENCE [LARGE SCALE GENOMIC DNA]</scope>
    <source>
        <strain evidence="2 3">ALL</strain>
    </source>
</reference>
<evidence type="ECO:0000256" key="1">
    <source>
        <dbReference type="SAM" id="MobiDB-lite"/>
    </source>
</evidence>
<name>A0A4U8UN80_STECR</name>
<dbReference type="EMBL" id="CM016762">
    <property type="protein sequence ID" value="TMS33527.1"/>
    <property type="molecule type" value="Genomic_DNA"/>
</dbReference>
<comment type="caution">
    <text evidence="2">The sequence shown here is derived from an EMBL/GenBank/DDBJ whole genome shotgun (WGS) entry which is preliminary data.</text>
</comment>
<sequence length="136" mass="15547">MVTDREKAQKAIILAKLFSGQFWFYHLGECHYSSLMPESAKGRWLSVKSKLRYLSANRVARFRSAFPQENYINRAILKETPKIAKYSRGGLFSARRRQPSSVGSCQSKALFGVCPQRSKGDGLERRRSEDGRVVKE</sequence>
<dbReference type="AlphaFoldDB" id="A0A4U8UN80"/>
<gene>
    <name evidence="2" type="ORF">L596_001258</name>
</gene>
<accession>A0A4U8UN80</accession>
<organism evidence="2 3">
    <name type="scientific">Steinernema carpocapsae</name>
    <name type="common">Entomopathogenic nematode</name>
    <dbReference type="NCBI Taxonomy" id="34508"/>
    <lineage>
        <taxon>Eukaryota</taxon>
        <taxon>Metazoa</taxon>
        <taxon>Ecdysozoa</taxon>
        <taxon>Nematoda</taxon>
        <taxon>Chromadorea</taxon>
        <taxon>Rhabditida</taxon>
        <taxon>Tylenchina</taxon>
        <taxon>Panagrolaimomorpha</taxon>
        <taxon>Strongyloidoidea</taxon>
        <taxon>Steinernematidae</taxon>
        <taxon>Steinernema</taxon>
    </lineage>
</organism>
<evidence type="ECO:0000313" key="2">
    <source>
        <dbReference type="EMBL" id="TMS33527.1"/>
    </source>
</evidence>
<reference evidence="2 3" key="1">
    <citation type="journal article" date="2015" name="Genome Biol.">
        <title>Comparative genomics of Steinernema reveals deeply conserved gene regulatory networks.</title>
        <authorList>
            <person name="Dillman A.R."/>
            <person name="Macchietto M."/>
            <person name="Porter C.F."/>
            <person name="Rogers A."/>
            <person name="Williams B."/>
            <person name="Antoshechkin I."/>
            <person name="Lee M.M."/>
            <person name="Goodwin Z."/>
            <person name="Lu X."/>
            <person name="Lewis E.E."/>
            <person name="Goodrich-Blair H."/>
            <person name="Stock S.P."/>
            <person name="Adams B.J."/>
            <person name="Sternberg P.W."/>
            <person name="Mortazavi A."/>
        </authorList>
    </citation>
    <scope>NUCLEOTIDE SEQUENCE [LARGE SCALE GENOMIC DNA]</scope>
    <source>
        <strain evidence="2 3">ALL</strain>
    </source>
</reference>
<protein>
    <submittedName>
        <fullName evidence="2">Uncharacterized protein</fullName>
    </submittedName>
</protein>
<proteinExistence type="predicted"/>